<dbReference type="AlphaFoldDB" id="A0A1G4HDN7"/>
<organism evidence="1 2">
    <name type="scientific">Plasmodium vivax</name>
    <name type="common">malaria parasite P. vivax</name>
    <dbReference type="NCBI Taxonomy" id="5855"/>
    <lineage>
        <taxon>Eukaryota</taxon>
        <taxon>Sar</taxon>
        <taxon>Alveolata</taxon>
        <taxon>Apicomplexa</taxon>
        <taxon>Aconoidasida</taxon>
        <taxon>Haemosporida</taxon>
        <taxon>Plasmodiidae</taxon>
        <taxon>Plasmodium</taxon>
        <taxon>Plasmodium (Plasmodium)</taxon>
    </lineage>
</organism>
<accession>A0A1G4HDN7</accession>
<dbReference type="VEuPathDB" id="PlasmoDB:PVW1_100022800"/>
<gene>
    <name evidence="1" type="ORF">PVC01_100009300</name>
</gene>
<evidence type="ECO:0000313" key="2">
    <source>
        <dbReference type="Proteomes" id="UP000305196"/>
    </source>
</evidence>
<dbReference type="VEuPathDB" id="PlasmoDB:PVPAM_000026200"/>
<dbReference type="VEuPathDB" id="PlasmoDB:PVP01_0001250"/>
<dbReference type="Proteomes" id="UP000305196">
    <property type="component" value="Chromosome 10"/>
</dbReference>
<name>A0A1G4HDN7_PLAVI</name>
<sequence length="368" mass="43172">MTKQILDIEKWKTEYQFLENFWNTYNDFNEDVNVNDRNNYEVLCNNYILNEEDGDRSKNVDFCMKILRNLGYFSVEHKFYEPTLERCNMLYYWVYNSIEKNIITNKIVNKCFEAYNSHMQDKPYKQNCSKPSYDVFSVEPKEMMLLDIFEYNTQNILDILKHQSERDKIPWRKFICECVKTYELMNDQYCPKPENNKHESTCFKLSNFKYSYDIFRNKLGDLKFHIPSLDNIDGEFSDKCPRGTYQVLNYHRARNPDATSRMGMSTADGNYDAPLAEGSRSSPEIVDSPLKKTITTTVGTVAGASSVLALLYKFSPGRKWIHSGFGGRRARIDSNLYENGASDLLYNGLESEDFSSYNQRYDMGYSPM</sequence>
<protein>
    <submittedName>
        <fullName evidence="1">Vir protein, putative</fullName>
    </submittedName>
</protein>
<evidence type="ECO:0000313" key="1">
    <source>
        <dbReference type="EMBL" id="SCO73022.1"/>
    </source>
</evidence>
<dbReference type="EMBL" id="LT615265">
    <property type="protein sequence ID" value="SCO73022.1"/>
    <property type="molecule type" value="Genomic_DNA"/>
</dbReference>
<dbReference type="InterPro" id="IPR008780">
    <property type="entry name" value="Plasmodium_Vir"/>
</dbReference>
<reference evidence="1 2" key="1">
    <citation type="submission" date="2016-07" db="EMBL/GenBank/DDBJ databases">
        <authorList>
            <consortium name="Pathogen Informatics"/>
        </authorList>
    </citation>
    <scope>NUCLEOTIDE SEQUENCE [LARGE SCALE GENOMIC DNA]</scope>
</reference>
<proteinExistence type="predicted"/>
<dbReference type="Pfam" id="PF05795">
    <property type="entry name" value="Plasmodium_Vir"/>
    <property type="match status" value="1"/>
</dbReference>